<keyword evidence="2" id="KW-1185">Reference proteome</keyword>
<feature type="compositionally biased region" description="Pro residues" evidence="1">
    <location>
        <begin position="140"/>
        <end position="153"/>
    </location>
</feature>
<gene>
    <name evidence="3 4" type="primary">LOC111310710</name>
</gene>
<name>A0A6P6ALZ0_DURZI</name>
<evidence type="ECO:0000313" key="2">
    <source>
        <dbReference type="Proteomes" id="UP000515121"/>
    </source>
</evidence>
<protein>
    <submittedName>
        <fullName evidence="3">Calcium-binding protein P-like isoform X1</fullName>
    </submittedName>
    <submittedName>
        <fullName evidence="4">Calcium-binding protein P-like isoform X2</fullName>
    </submittedName>
</protein>
<feature type="compositionally biased region" description="Low complexity" evidence="1">
    <location>
        <begin position="68"/>
        <end position="88"/>
    </location>
</feature>
<feature type="compositionally biased region" description="Polar residues" evidence="1">
    <location>
        <begin position="124"/>
        <end position="135"/>
    </location>
</feature>
<dbReference type="GeneID" id="111310710"/>
<evidence type="ECO:0000313" key="4">
    <source>
        <dbReference type="RefSeq" id="XP_022765877.1"/>
    </source>
</evidence>
<dbReference type="Proteomes" id="UP000515121">
    <property type="component" value="Unplaced"/>
</dbReference>
<dbReference type="RefSeq" id="XP_022765877.1">
    <property type="nucleotide sequence ID" value="XM_022910142.1"/>
</dbReference>
<sequence>MGRPDADPSAYESQQIQTECELQPQEYEPNHEATPNIPDDYVAATYQNNQEDQQYQPQQMVALIGNDPQAQQQQFQPQQIQQQFQPQQPQQPPPAQPQPRQYPPPHPNQAYPPVQPAPYPPQNLQNNPAHPNWPNQQPASYPPQPVQYPPKSPPTNQIYSNVSPPVMQPQTVYVP</sequence>
<feature type="compositionally biased region" description="Pro residues" evidence="1">
    <location>
        <begin position="89"/>
        <end position="107"/>
    </location>
</feature>
<dbReference type="KEGG" id="dzi:111310710"/>
<evidence type="ECO:0000313" key="3">
    <source>
        <dbReference type="RefSeq" id="XP_022765874.1"/>
    </source>
</evidence>
<dbReference type="RefSeq" id="XP_022765874.1">
    <property type="nucleotide sequence ID" value="XM_022910139.1"/>
</dbReference>
<proteinExistence type="predicted"/>
<evidence type="ECO:0000256" key="1">
    <source>
        <dbReference type="SAM" id="MobiDB-lite"/>
    </source>
</evidence>
<accession>A0A6P6ALZ0</accession>
<feature type="region of interest" description="Disordered" evidence="1">
    <location>
        <begin position="45"/>
        <end position="175"/>
    </location>
</feature>
<organism evidence="2 3">
    <name type="scientific">Durio zibethinus</name>
    <name type="common">Durian</name>
    <dbReference type="NCBI Taxonomy" id="66656"/>
    <lineage>
        <taxon>Eukaryota</taxon>
        <taxon>Viridiplantae</taxon>
        <taxon>Streptophyta</taxon>
        <taxon>Embryophyta</taxon>
        <taxon>Tracheophyta</taxon>
        <taxon>Spermatophyta</taxon>
        <taxon>Magnoliopsida</taxon>
        <taxon>eudicotyledons</taxon>
        <taxon>Gunneridae</taxon>
        <taxon>Pentapetalae</taxon>
        <taxon>rosids</taxon>
        <taxon>malvids</taxon>
        <taxon>Malvales</taxon>
        <taxon>Malvaceae</taxon>
        <taxon>Helicteroideae</taxon>
        <taxon>Durio</taxon>
    </lineage>
</organism>
<feature type="compositionally biased region" description="Polar residues" evidence="1">
    <location>
        <begin position="155"/>
        <end position="175"/>
    </location>
</feature>
<reference evidence="3 4" key="1">
    <citation type="submission" date="2025-04" db="UniProtKB">
        <authorList>
            <consortium name="RefSeq"/>
        </authorList>
    </citation>
    <scope>IDENTIFICATION</scope>
    <source>
        <tissue evidence="3 4">Fruit stalk</tissue>
    </source>
</reference>
<feature type="compositionally biased region" description="Low complexity" evidence="1">
    <location>
        <begin position="46"/>
        <end position="59"/>
    </location>
</feature>
<dbReference type="AlphaFoldDB" id="A0A6P6ALZ0"/>